<feature type="transmembrane region" description="Helical" evidence="7">
    <location>
        <begin position="308"/>
        <end position="332"/>
    </location>
</feature>
<dbReference type="EMBL" id="JAULSV010000003">
    <property type="protein sequence ID" value="KAK0648090.1"/>
    <property type="molecule type" value="Genomic_DNA"/>
</dbReference>
<feature type="transmembrane region" description="Helical" evidence="7">
    <location>
        <begin position="43"/>
        <end position="63"/>
    </location>
</feature>
<organism evidence="9 10">
    <name type="scientific">Cercophora newfieldiana</name>
    <dbReference type="NCBI Taxonomy" id="92897"/>
    <lineage>
        <taxon>Eukaryota</taxon>
        <taxon>Fungi</taxon>
        <taxon>Dikarya</taxon>
        <taxon>Ascomycota</taxon>
        <taxon>Pezizomycotina</taxon>
        <taxon>Sordariomycetes</taxon>
        <taxon>Sordariomycetidae</taxon>
        <taxon>Sordariales</taxon>
        <taxon>Lasiosphaeriaceae</taxon>
        <taxon>Cercophora</taxon>
    </lineage>
</organism>
<keyword evidence="4 7" id="KW-1133">Transmembrane helix</keyword>
<evidence type="ECO:0000256" key="3">
    <source>
        <dbReference type="ARBA" id="ARBA00022692"/>
    </source>
</evidence>
<accession>A0AA39YBN5</accession>
<evidence type="ECO:0000256" key="2">
    <source>
        <dbReference type="ARBA" id="ARBA00010992"/>
    </source>
</evidence>
<keyword evidence="10" id="KW-1185">Reference proteome</keyword>
<keyword evidence="5 7" id="KW-0472">Membrane</keyword>
<dbReference type="AlphaFoldDB" id="A0AA39YBN5"/>
<dbReference type="GO" id="GO:0005351">
    <property type="term" value="F:carbohydrate:proton symporter activity"/>
    <property type="evidence" value="ECO:0007669"/>
    <property type="project" value="TreeGrafter"/>
</dbReference>
<feature type="transmembrane region" description="Helical" evidence="7">
    <location>
        <begin position="101"/>
        <end position="121"/>
    </location>
</feature>
<dbReference type="FunFam" id="1.20.1250.20:FF:000078">
    <property type="entry name" value="MFS maltose transporter, putative"/>
    <property type="match status" value="1"/>
</dbReference>
<dbReference type="SUPFAM" id="SSF103473">
    <property type="entry name" value="MFS general substrate transporter"/>
    <property type="match status" value="1"/>
</dbReference>
<comment type="subcellular location">
    <subcellularLocation>
        <location evidence="1">Membrane</location>
        <topology evidence="1">Multi-pass membrane protein</topology>
    </subcellularLocation>
</comment>
<name>A0AA39YBN5_9PEZI</name>
<feature type="transmembrane region" description="Helical" evidence="7">
    <location>
        <begin position="220"/>
        <end position="239"/>
    </location>
</feature>
<feature type="compositionally biased region" description="Polar residues" evidence="6">
    <location>
        <begin position="1"/>
        <end position="11"/>
    </location>
</feature>
<dbReference type="Pfam" id="PF00083">
    <property type="entry name" value="Sugar_tr"/>
    <property type="match status" value="1"/>
</dbReference>
<dbReference type="Gene3D" id="1.20.1250.20">
    <property type="entry name" value="MFS general substrate transporter like domains"/>
    <property type="match status" value="1"/>
</dbReference>
<evidence type="ECO:0000256" key="7">
    <source>
        <dbReference type="SAM" id="Phobius"/>
    </source>
</evidence>
<feature type="transmembrane region" description="Helical" evidence="7">
    <location>
        <begin position="474"/>
        <end position="492"/>
    </location>
</feature>
<dbReference type="InterPro" id="IPR005829">
    <property type="entry name" value="Sugar_transporter_CS"/>
</dbReference>
<dbReference type="GO" id="GO:0016020">
    <property type="term" value="C:membrane"/>
    <property type="evidence" value="ECO:0007669"/>
    <property type="project" value="UniProtKB-SubCell"/>
</dbReference>
<comment type="caution">
    <text evidence="9">The sequence shown here is derived from an EMBL/GenBank/DDBJ whole genome shotgun (WGS) entry which is preliminary data.</text>
</comment>
<feature type="transmembrane region" description="Helical" evidence="7">
    <location>
        <begin position="158"/>
        <end position="176"/>
    </location>
</feature>
<dbReference type="PANTHER" id="PTHR48022">
    <property type="entry name" value="PLASTIDIC GLUCOSE TRANSPORTER 4"/>
    <property type="match status" value="1"/>
</dbReference>
<evidence type="ECO:0000313" key="10">
    <source>
        <dbReference type="Proteomes" id="UP001174936"/>
    </source>
</evidence>
<dbReference type="InterPro" id="IPR050360">
    <property type="entry name" value="MFS_Sugar_Transporters"/>
</dbReference>
<feature type="domain" description="Major facilitator superfamily (MFS) profile" evidence="8">
    <location>
        <begin position="50"/>
        <end position="496"/>
    </location>
</feature>
<comment type="similarity">
    <text evidence="2">Belongs to the major facilitator superfamily. Sugar transporter (TC 2.A.1.1) family.</text>
</comment>
<dbReference type="InterPro" id="IPR005828">
    <property type="entry name" value="MFS_sugar_transport-like"/>
</dbReference>
<dbReference type="PROSITE" id="PS50850">
    <property type="entry name" value="MFS"/>
    <property type="match status" value="1"/>
</dbReference>
<feature type="transmembrane region" description="Helical" evidence="7">
    <location>
        <begin position="128"/>
        <end position="152"/>
    </location>
</feature>
<feature type="transmembrane region" description="Helical" evidence="7">
    <location>
        <begin position="437"/>
        <end position="462"/>
    </location>
</feature>
<reference evidence="9" key="1">
    <citation type="submission" date="2023-06" db="EMBL/GenBank/DDBJ databases">
        <title>Genome-scale phylogeny and comparative genomics of the fungal order Sordariales.</title>
        <authorList>
            <consortium name="Lawrence Berkeley National Laboratory"/>
            <person name="Hensen N."/>
            <person name="Bonometti L."/>
            <person name="Westerberg I."/>
            <person name="Brannstrom I.O."/>
            <person name="Guillou S."/>
            <person name="Cros-Aarteil S."/>
            <person name="Calhoun S."/>
            <person name="Haridas S."/>
            <person name="Kuo A."/>
            <person name="Mondo S."/>
            <person name="Pangilinan J."/>
            <person name="Riley R."/>
            <person name="Labutti K."/>
            <person name="Andreopoulos B."/>
            <person name="Lipzen A."/>
            <person name="Chen C."/>
            <person name="Yanf M."/>
            <person name="Daum C."/>
            <person name="Ng V."/>
            <person name="Clum A."/>
            <person name="Steindorff A."/>
            <person name="Ohm R."/>
            <person name="Martin F."/>
            <person name="Silar P."/>
            <person name="Natvig D."/>
            <person name="Lalanne C."/>
            <person name="Gautier V."/>
            <person name="Ament-Velasquez S.L."/>
            <person name="Kruys A."/>
            <person name="Hutchinson M.I."/>
            <person name="Powell A.J."/>
            <person name="Barry K."/>
            <person name="Miller A.N."/>
            <person name="Grigoriev I.V."/>
            <person name="Debuchy R."/>
            <person name="Gladieux P."/>
            <person name="Thoren M.H."/>
            <person name="Johannesson H."/>
        </authorList>
    </citation>
    <scope>NUCLEOTIDE SEQUENCE</scope>
    <source>
        <strain evidence="9">SMH2532-1</strain>
    </source>
</reference>
<feature type="region of interest" description="Disordered" evidence="6">
    <location>
        <begin position="1"/>
        <end position="31"/>
    </location>
</feature>
<keyword evidence="3 7" id="KW-0812">Transmembrane</keyword>
<feature type="transmembrane region" description="Helical" evidence="7">
    <location>
        <begin position="344"/>
        <end position="363"/>
    </location>
</feature>
<evidence type="ECO:0000256" key="6">
    <source>
        <dbReference type="SAM" id="MobiDB-lite"/>
    </source>
</evidence>
<evidence type="ECO:0000256" key="4">
    <source>
        <dbReference type="ARBA" id="ARBA00022989"/>
    </source>
</evidence>
<dbReference type="PROSITE" id="PS00217">
    <property type="entry name" value="SUGAR_TRANSPORT_2"/>
    <property type="match status" value="1"/>
</dbReference>
<gene>
    <name evidence="9" type="ORF">B0T16DRAFT_370377</name>
</gene>
<feature type="transmembrane region" description="Helical" evidence="7">
    <location>
        <begin position="188"/>
        <end position="208"/>
    </location>
</feature>
<evidence type="ECO:0000256" key="5">
    <source>
        <dbReference type="ARBA" id="ARBA00023136"/>
    </source>
</evidence>
<proteinExistence type="inferred from homology"/>
<dbReference type="InterPro" id="IPR020846">
    <property type="entry name" value="MFS_dom"/>
</dbReference>
<feature type="transmembrane region" description="Helical" evidence="7">
    <location>
        <begin position="370"/>
        <end position="390"/>
    </location>
</feature>
<sequence length="551" mass="61416">MSETAKNQVSTEPAAASDNASSRSGEIAPSAEYRGERDDSLRAHFRFVWVTLLVACALLEYGFDKSIVGSFQAMVGFLKVFGYEDPRVPAGWNIAAVPQQIISSFMLLGAFLSCFAAGPLGSYMGRRWCIVLGTGLLVASVTMMIVTTSLGLLYFSRLVMGFGNGLVMTFTMIYVAELSPAKLRGISYGFMTTWITGGSAIGLLIANATNNMDSKLCYQIPLYVLYAMPAVVVATIFFLPESPRWLLLNGKEEEALKALTWIRNGAYDKLALQSEFEEMRLNALHDLENQSLWLALDLFCGTNLRRTIVCLGIGCINPGIGAMFILAFGTYFFKMVGVVDPFKWIVLTQWIGVIGLLFAYYTLDRWGRRTLLLMGSTMCGLSMLALGIIFSVNGISKNTMSILIIFLVSWFQFWFNFSVVPTVYLTSGELPAQNLRAYTSGLSTGFGYVFGWLTTFTAPYFINPAELNWKGMYGYIWFGSTFLVVAFIWFMVPEVVGRSLEEIEEMFNKRVPTRDFPKYVSQNAEVARQEARKDLYGEKSGVMHVEGEKRV</sequence>
<evidence type="ECO:0000259" key="8">
    <source>
        <dbReference type="PROSITE" id="PS50850"/>
    </source>
</evidence>
<protein>
    <submittedName>
        <fullName evidence="9">General substrate transporter</fullName>
    </submittedName>
</protein>
<feature type="transmembrane region" description="Helical" evidence="7">
    <location>
        <begin position="402"/>
        <end position="425"/>
    </location>
</feature>
<dbReference type="Proteomes" id="UP001174936">
    <property type="component" value="Unassembled WGS sequence"/>
</dbReference>
<evidence type="ECO:0000256" key="1">
    <source>
        <dbReference type="ARBA" id="ARBA00004141"/>
    </source>
</evidence>
<dbReference type="InterPro" id="IPR036259">
    <property type="entry name" value="MFS_trans_sf"/>
</dbReference>
<evidence type="ECO:0000313" key="9">
    <source>
        <dbReference type="EMBL" id="KAK0648090.1"/>
    </source>
</evidence>
<dbReference type="PANTHER" id="PTHR48022:SF10">
    <property type="entry name" value="MAJOR FACILITATOR SUPERFAMILY (MFS) PROFILE DOMAIN-CONTAINING PROTEIN"/>
    <property type="match status" value="1"/>
</dbReference>